<dbReference type="InterPro" id="IPR036366">
    <property type="entry name" value="PGBDSf"/>
</dbReference>
<dbReference type="RefSeq" id="WP_378248217.1">
    <property type="nucleotide sequence ID" value="NZ_JBHSKF010000006.1"/>
</dbReference>
<feature type="domain" description="Resuscitation-promoting factor core lysozyme-like" evidence="5">
    <location>
        <begin position="65"/>
        <end position="132"/>
    </location>
</feature>
<dbReference type="EMBL" id="JBHSKF010000006">
    <property type="protein sequence ID" value="MFC5288365.1"/>
    <property type="molecule type" value="Genomic_DNA"/>
</dbReference>
<dbReference type="Pfam" id="PF01471">
    <property type="entry name" value="PG_binding_1"/>
    <property type="match status" value="1"/>
</dbReference>
<feature type="domain" description="Peptidoglycan binding-like" evidence="4">
    <location>
        <begin position="187"/>
        <end position="237"/>
    </location>
</feature>
<evidence type="ECO:0000313" key="6">
    <source>
        <dbReference type="EMBL" id="MFC5288365.1"/>
    </source>
</evidence>
<keyword evidence="7" id="KW-1185">Reference proteome</keyword>
<feature type="compositionally biased region" description="Pro residues" evidence="3">
    <location>
        <begin position="19"/>
        <end position="28"/>
    </location>
</feature>
<reference evidence="7" key="1">
    <citation type="journal article" date="2019" name="Int. J. Syst. Evol. Microbiol.">
        <title>The Global Catalogue of Microorganisms (GCM) 10K type strain sequencing project: providing services to taxonomists for standard genome sequencing and annotation.</title>
        <authorList>
            <consortium name="The Broad Institute Genomics Platform"/>
            <consortium name="The Broad Institute Genome Sequencing Center for Infectious Disease"/>
            <person name="Wu L."/>
            <person name="Ma J."/>
        </authorList>
    </citation>
    <scope>NUCLEOTIDE SEQUENCE [LARGE SCALE GENOMIC DNA]</scope>
    <source>
        <strain evidence="7">CCUG 59778</strain>
    </source>
</reference>
<accession>A0ABW0ESB0</accession>
<dbReference type="Pfam" id="PF06737">
    <property type="entry name" value="Transglycosylas"/>
    <property type="match status" value="1"/>
</dbReference>
<keyword evidence="2" id="KW-0378">Hydrolase</keyword>
<evidence type="ECO:0000313" key="7">
    <source>
        <dbReference type="Proteomes" id="UP001596157"/>
    </source>
</evidence>
<name>A0ABW0ESB0_9PSEU</name>
<protein>
    <submittedName>
        <fullName evidence="6">Transglycosylase family protein</fullName>
    </submittedName>
</protein>
<dbReference type="CDD" id="cd13925">
    <property type="entry name" value="RPF"/>
    <property type="match status" value="1"/>
</dbReference>
<dbReference type="Gene3D" id="1.10.101.10">
    <property type="entry name" value="PGBD-like superfamily/PGBD"/>
    <property type="match status" value="1"/>
</dbReference>
<sequence length="244" mass="26624">MAGQRLCTKDHPHPVADCPQPPASPGPTPSRRHNLAAGGRILATTLALLLLLLPATASADPAPGDWSRLRMCESTNRYPINTGNGYYGAYQFDLPTWRSVGGTGYPHQATPAEQDHRALYLYRMRGWQPWTCAAKLGLRPDADARSRRVPTYAESAYIGGGPPAPQAPGVPPWPGVVYEYGDCAPALRTWQLRMNTHGYTFQGSGCYYAETRTAVLALQRANGIPDTGRLGPRTWRAAWTGKRP</sequence>
<feature type="region of interest" description="Disordered" evidence="3">
    <location>
        <begin position="1"/>
        <end position="34"/>
    </location>
</feature>
<organism evidence="6 7">
    <name type="scientific">Actinokineospora guangxiensis</name>
    <dbReference type="NCBI Taxonomy" id="1490288"/>
    <lineage>
        <taxon>Bacteria</taxon>
        <taxon>Bacillati</taxon>
        <taxon>Actinomycetota</taxon>
        <taxon>Actinomycetes</taxon>
        <taxon>Pseudonocardiales</taxon>
        <taxon>Pseudonocardiaceae</taxon>
        <taxon>Actinokineospora</taxon>
    </lineage>
</organism>
<dbReference type="SUPFAM" id="SSF47090">
    <property type="entry name" value="PGBD-like"/>
    <property type="match status" value="1"/>
</dbReference>
<dbReference type="InterPro" id="IPR010618">
    <property type="entry name" value="RPF"/>
</dbReference>
<proteinExistence type="inferred from homology"/>
<dbReference type="Gene3D" id="1.10.530.10">
    <property type="match status" value="1"/>
</dbReference>
<comment type="caution">
    <text evidence="6">The sequence shown here is derived from an EMBL/GenBank/DDBJ whole genome shotgun (WGS) entry which is preliminary data.</text>
</comment>
<evidence type="ECO:0000259" key="4">
    <source>
        <dbReference type="Pfam" id="PF01471"/>
    </source>
</evidence>
<dbReference type="InterPro" id="IPR023346">
    <property type="entry name" value="Lysozyme-like_dom_sf"/>
</dbReference>
<dbReference type="InterPro" id="IPR002477">
    <property type="entry name" value="Peptidoglycan-bd-like"/>
</dbReference>
<comment type="similarity">
    <text evidence="1">Belongs to the transglycosylase family. Rpf subfamily.</text>
</comment>
<evidence type="ECO:0000256" key="3">
    <source>
        <dbReference type="SAM" id="MobiDB-lite"/>
    </source>
</evidence>
<evidence type="ECO:0000256" key="2">
    <source>
        <dbReference type="ARBA" id="ARBA00022801"/>
    </source>
</evidence>
<dbReference type="SUPFAM" id="SSF53955">
    <property type="entry name" value="Lysozyme-like"/>
    <property type="match status" value="1"/>
</dbReference>
<evidence type="ECO:0000259" key="5">
    <source>
        <dbReference type="Pfam" id="PF06737"/>
    </source>
</evidence>
<evidence type="ECO:0000256" key="1">
    <source>
        <dbReference type="ARBA" id="ARBA00010830"/>
    </source>
</evidence>
<dbReference type="InterPro" id="IPR036365">
    <property type="entry name" value="PGBD-like_sf"/>
</dbReference>
<dbReference type="Proteomes" id="UP001596157">
    <property type="component" value="Unassembled WGS sequence"/>
</dbReference>
<gene>
    <name evidence="6" type="ORF">ACFPM7_14990</name>
</gene>